<keyword evidence="2" id="KW-0378">Hydrolase</keyword>
<dbReference type="GO" id="GO:0016787">
    <property type="term" value="F:hydrolase activity"/>
    <property type="evidence" value="ECO:0007669"/>
    <property type="project" value="UniProtKB-KW"/>
</dbReference>
<reference evidence="2 3" key="1">
    <citation type="submission" date="2017-08" db="EMBL/GenBank/DDBJ databases">
        <authorList>
            <person name="Park S.-J."/>
            <person name="Kim H."/>
        </authorList>
    </citation>
    <scope>NUCLEOTIDE SEQUENCE [LARGE SCALE GENOMIC DNA]</scope>
    <source>
        <strain evidence="3">ye3</strain>
    </source>
</reference>
<dbReference type="RefSeq" id="WP_128354092.1">
    <property type="nucleotide sequence ID" value="NZ_CP022987.1"/>
</dbReference>
<protein>
    <submittedName>
        <fullName evidence="2">MBL fold metallo-hydrolase</fullName>
    </submittedName>
</protein>
<dbReference type="PANTHER" id="PTHR36839:SF1">
    <property type="entry name" value="METALLO-BETA-LACTAMASE FAMILY PROTEIN (AFU_ORTHOLOGUE AFUA_5G12770)"/>
    <property type="match status" value="1"/>
</dbReference>
<gene>
    <name evidence="2" type="ORF">CKA81_03665</name>
</gene>
<organism evidence="2 3">
    <name type="scientific">Pollutimonas thiosulfatoxidans</name>
    <dbReference type="NCBI Taxonomy" id="2028345"/>
    <lineage>
        <taxon>Bacteria</taxon>
        <taxon>Pseudomonadati</taxon>
        <taxon>Pseudomonadota</taxon>
        <taxon>Betaproteobacteria</taxon>
        <taxon>Burkholderiales</taxon>
        <taxon>Alcaligenaceae</taxon>
        <taxon>Pollutimonas</taxon>
    </lineage>
</organism>
<proteinExistence type="predicted"/>
<dbReference type="KEGG" id="pus:CKA81_03665"/>
<sequence length="271" mass="29646">MPIAICSTCGTSYPDTPQPPKHCVICEEERQYVPASGQSWTEPDALASGHANSWRLLEPGLFSIHTQPGFAIGQRALLVRTPAGNVLWDCLTLLDEATTAIIEALGGLSAIAISHPHYYTCMQDWAQAFDCPIYLHAADQEWVMRPDPHIRFWEGETHGLAGGLTLIRLGGHFPGGTVLHWPSGANHGGALLSGDIVGVAADTARVSFLWSYPNMMPLSGNTVARIALTLESWKFERIYGAFPGRETLQDGNQVVQRSARRYIELLQNDQA</sequence>
<keyword evidence="3" id="KW-1185">Reference proteome</keyword>
<dbReference type="Proteomes" id="UP000283474">
    <property type="component" value="Chromosome"/>
</dbReference>
<evidence type="ECO:0000313" key="3">
    <source>
        <dbReference type="Proteomes" id="UP000283474"/>
    </source>
</evidence>
<feature type="domain" description="Metallo-beta-lactamase" evidence="1">
    <location>
        <begin position="73"/>
        <end position="245"/>
    </location>
</feature>
<dbReference type="Gene3D" id="3.60.15.10">
    <property type="entry name" value="Ribonuclease Z/Hydroxyacylglutathione hydrolase-like"/>
    <property type="match status" value="1"/>
</dbReference>
<accession>A0A410G9P5</accession>
<dbReference type="PANTHER" id="PTHR36839">
    <property type="entry name" value="METALLO-BETA-LACTAMASE FAMILY PROTEIN (AFU_ORTHOLOGUE AFUA_5G12770)"/>
    <property type="match status" value="1"/>
</dbReference>
<dbReference type="AlphaFoldDB" id="A0A410G9P5"/>
<evidence type="ECO:0000313" key="2">
    <source>
        <dbReference type="EMBL" id="QAA93038.1"/>
    </source>
</evidence>
<dbReference type="Pfam" id="PF00753">
    <property type="entry name" value="Lactamase_B"/>
    <property type="match status" value="1"/>
</dbReference>
<evidence type="ECO:0000259" key="1">
    <source>
        <dbReference type="SMART" id="SM00849"/>
    </source>
</evidence>
<dbReference type="InterPro" id="IPR036866">
    <property type="entry name" value="RibonucZ/Hydroxyglut_hydro"/>
</dbReference>
<name>A0A410G9P5_9BURK</name>
<dbReference type="OrthoDB" id="2373347at2"/>
<dbReference type="EMBL" id="CP022987">
    <property type="protein sequence ID" value="QAA93038.1"/>
    <property type="molecule type" value="Genomic_DNA"/>
</dbReference>
<dbReference type="SMART" id="SM00849">
    <property type="entry name" value="Lactamase_B"/>
    <property type="match status" value="1"/>
</dbReference>
<dbReference type="InterPro" id="IPR001279">
    <property type="entry name" value="Metallo-B-lactamas"/>
</dbReference>
<dbReference type="SUPFAM" id="SSF56281">
    <property type="entry name" value="Metallo-hydrolase/oxidoreductase"/>
    <property type="match status" value="1"/>
</dbReference>